<organism evidence="2 3">
    <name type="scientific">Candidatus Ventrousia excrementavium</name>
    <dbReference type="NCBI Taxonomy" id="2840961"/>
    <lineage>
        <taxon>Bacteria</taxon>
        <taxon>Bacillati</taxon>
        <taxon>Bacillota</taxon>
        <taxon>Clostridia</taxon>
        <taxon>Eubacteriales</taxon>
        <taxon>Clostridiaceae</taxon>
        <taxon>Clostridiaceae incertae sedis</taxon>
        <taxon>Candidatus Ventrousia</taxon>
    </lineage>
</organism>
<accession>A0A9D1ISW7</accession>
<dbReference type="AlphaFoldDB" id="A0A9D1ISW7"/>
<dbReference type="Proteomes" id="UP000824073">
    <property type="component" value="Unassembled WGS sequence"/>
</dbReference>
<dbReference type="EMBL" id="DVMR01000033">
    <property type="protein sequence ID" value="HIU43265.1"/>
    <property type="molecule type" value="Genomic_DNA"/>
</dbReference>
<name>A0A9D1ISW7_9CLOT</name>
<feature type="signal peptide" evidence="1">
    <location>
        <begin position="1"/>
        <end position="22"/>
    </location>
</feature>
<reference evidence="2" key="1">
    <citation type="submission" date="2020-10" db="EMBL/GenBank/DDBJ databases">
        <authorList>
            <person name="Gilroy R."/>
        </authorList>
    </citation>
    <scope>NUCLEOTIDE SEQUENCE</scope>
    <source>
        <strain evidence="2">CHK191-8634</strain>
    </source>
</reference>
<proteinExistence type="predicted"/>
<feature type="chain" id="PRO_5038605149" evidence="1">
    <location>
        <begin position="23"/>
        <end position="140"/>
    </location>
</feature>
<reference evidence="2" key="2">
    <citation type="journal article" date="2021" name="PeerJ">
        <title>Extensive microbial diversity within the chicken gut microbiome revealed by metagenomics and culture.</title>
        <authorList>
            <person name="Gilroy R."/>
            <person name="Ravi A."/>
            <person name="Getino M."/>
            <person name="Pursley I."/>
            <person name="Horton D.L."/>
            <person name="Alikhan N.F."/>
            <person name="Baker D."/>
            <person name="Gharbi K."/>
            <person name="Hall N."/>
            <person name="Watson M."/>
            <person name="Adriaenssens E.M."/>
            <person name="Foster-Nyarko E."/>
            <person name="Jarju S."/>
            <person name="Secka A."/>
            <person name="Antonio M."/>
            <person name="Oren A."/>
            <person name="Chaudhuri R.R."/>
            <person name="La Ragione R."/>
            <person name="Hildebrand F."/>
            <person name="Pallen M.J."/>
        </authorList>
    </citation>
    <scope>NUCLEOTIDE SEQUENCE</scope>
    <source>
        <strain evidence="2">CHK191-8634</strain>
    </source>
</reference>
<protein>
    <submittedName>
        <fullName evidence="2">Uncharacterized protein</fullName>
    </submittedName>
</protein>
<comment type="caution">
    <text evidence="2">The sequence shown here is derived from an EMBL/GenBank/DDBJ whole genome shotgun (WGS) entry which is preliminary data.</text>
</comment>
<evidence type="ECO:0000313" key="3">
    <source>
        <dbReference type="Proteomes" id="UP000824073"/>
    </source>
</evidence>
<gene>
    <name evidence="2" type="ORF">IAB67_03085</name>
</gene>
<sequence>MKRFTALLISLLVILSCTAVFAAGASGDFHNPAEITYTVRKAGVPRDFTRAECCAFMRAIGLSVPDEVDEAQCTMCRAGNFVETRNYGSWYKNGKVRSCPCDWRCSDYQKERPVTTLFVCEVCGYGYTETAAESYWVCNH</sequence>
<evidence type="ECO:0000256" key="1">
    <source>
        <dbReference type="SAM" id="SignalP"/>
    </source>
</evidence>
<evidence type="ECO:0000313" key="2">
    <source>
        <dbReference type="EMBL" id="HIU43265.1"/>
    </source>
</evidence>
<keyword evidence="1" id="KW-0732">Signal</keyword>
<dbReference type="PROSITE" id="PS51257">
    <property type="entry name" value="PROKAR_LIPOPROTEIN"/>
    <property type="match status" value="1"/>
</dbReference>